<evidence type="ECO:0008006" key="3">
    <source>
        <dbReference type="Google" id="ProtNLM"/>
    </source>
</evidence>
<evidence type="ECO:0000313" key="1">
    <source>
        <dbReference type="EMBL" id="SDU24827.1"/>
    </source>
</evidence>
<gene>
    <name evidence="1" type="ORF">SAMN04488548_134185</name>
</gene>
<name>A0A1H2GYW6_9ACTN</name>
<dbReference type="AlphaFoldDB" id="A0A1H2GYW6"/>
<reference evidence="1 2" key="1">
    <citation type="submission" date="2016-10" db="EMBL/GenBank/DDBJ databases">
        <authorList>
            <person name="de Groot N.N."/>
        </authorList>
    </citation>
    <scope>NUCLEOTIDE SEQUENCE [LARGE SCALE GENOMIC DNA]</scope>
    <source>
        <strain evidence="1 2">DSM 44215</strain>
    </source>
</reference>
<proteinExistence type="predicted"/>
<dbReference type="EMBL" id="FNLM01000034">
    <property type="protein sequence ID" value="SDU24827.1"/>
    <property type="molecule type" value="Genomic_DNA"/>
</dbReference>
<dbReference type="RefSeq" id="WP_244278081.1">
    <property type="nucleotide sequence ID" value="NZ_FNLM01000034.1"/>
</dbReference>
<sequence>MRTWNQQLGWGVIDSEATPGGASATATMIRVEAVADLTGFPMMGLRPGTQVDFEWSVADPPVNGCDYEAQLVWPAGATPPEQSSVAYSGSLWNSVGDPGPDGLTIMRQVTEPDEARQPEAATLPTAVGTVRSWNDSEGWGVLDSGATPGGAWAHF</sequence>
<dbReference type="STRING" id="158898.SAMN04488548_134185"/>
<protein>
    <recommendedName>
        <fullName evidence="3">Cold shock protein (Beta-ribbon, CspA family)</fullName>
    </recommendedName>
</protein>
<dbReference type="Proteomes" id="UP000183180">
    <property type="component" value="Unassembled WGS sequence"/>
</dbReference>
<accession>A0A1H2GYW6</accession>
<organism evidence="1 2">
    <name type="scientific">Gordonia westfalica</name>
    <dbReference type="NCBI Taxonomy" id="158898"/>
    <lineage>
        <taxon>Bacteria</taxon>
        <taxon>Bacillati</taxon>
        <taxon>Actinomycetota</taxon>
        <taxon>Actinomycetes</taxon>
        <taxon>Mycobacteriales</taxon>
        <taxon>Gordoniaceae</taxon>
        <taxon>Gordonia</taxon>
    </lineage>
</organism>
<evidence type="ECO:0000313" key="2">
    <source>
        <dbReference type="Proteomes" id="UP000183180"/>
    </source>
</evidence>